<organism evidence="1 2">
    <name type="scientific">Lupinus luteus</name>
    <name type="common">European yellow lupine</name>
    <dbReference type="NCBI Taxonomy" id="3873"/>
    <lineage>
        <taxon>Eukaryota</taxon>
        <taxon>Viridiplantae</taxon>
        <taxon>Streptophyta</taxon>
        <taxon>Embryophyta</taxon>
        <taxon>Tracheophyta</taxon>
        <taxon>Spermatophyta</taxon>
        <taxon>Magnoliopsida</taxon>
        <taxon>eudicotyledons</taxon>
        <taxon>Gunneridae</taxon>
        <taxon>Pentapetalae</taxon>
        <taxon>rosids</taxon>
        <taxon>fabids</taxon>
        <taxon>Fabales</taxon>
        <taxon>Fabaceae</taxon>
        <taxon>Papilionoideae</taxon>
        <taxon>50 kb inversion clade</taxon>
        <taxon>genistoids sensu lato</taxon>
        <taxon>core genistoids</taxon>
        <taxon>Genisteae</taxon>
        <taxon>Lupinus</taxon>
    </lineage>
</organism>
<evidence type="ECO:0000313" key="2">
    <source>
        <dbReference type="Proteomes" id="UP001497480"/>
    </source>
</evidence>
<dbReference type="EMBL" id="CAXHTB010000025">
    <property type="protein sequence ID" value="CAL0333485.1"/>
    <property type="molecule type" value="Genomic_DNA"/>
</dbReference>
<keyword evidence="2" id="KW-1185">Reference proteome</keyword>
<comment type="caution">
    <text evidence="1">The sequence shown here is derived from an EMBL/GenBank/DDBJ whole genome shotgun (WGS) entry which is preliminary data.</text>
</comment>
<accession>A0AAV1YHR9</accession>
<dbReference type="AlphaFoldDB" id="A0AAV1YHR9"/>
<evidence type="ECO:0000313" key="1">
    <source>
        <dbReference type="EMBL" id="CAL0333485.1"/>
    </source>
</evidence>
<reference evidence="1 2" key="1">
    <citation type="submission" date="2024-03" db="EMBL/GenBank/DDBJ databases">
        <authorList>
            <person name="Martinez-Hernandez J."/>
        </authorList>
    </citation>
    <scope>NUCLEOTIDE SEQUENCE [LARGE SCALE GENOMIC DNA]</scope>
</reference>
<sequence>MEVRYIRYYRKRKVFSFSGNGLGPDNLDHGLFIVHLISYHSYKTCFCLFLNVYPSKNFFLQPFHVPIKVTGQYTIYISYDNLFLYARYVMVTSSDSSRPP</sequence>
<dbReference type="Proteomes" id="UP001497480">
    <property type="component" value="Unassembled WGS sequence"/>
</dbReference>
<gene>
    <name evidence="1" type="ORF">LLUT_LOCUS34545</name>
</gene>
<protein>
    <submittedName>
        <fullName evidence="1">Uncharacterized protein</fullName>
    </submittedName>
</protein>
<name>A0AAV1YHR9_LUPLU</name>
<proteinExistence type="predicted"/>